<comment type="similarity">
    <text evidence="7">Belongs to the Pup ligase/Pup deamidase family. Pup-conjugating enzyme subfamily.</text>
</comment>
<keyword evidence="10" id="KW-1185">Reference proteome</keyword>
<organism evidence="9 10">
    <name type="scientific">Brevibacterium otitidis</name>
    <dbReference type="NCBI Taxonomy" id="53364"/>
    <lineage>
        <taxon>Bacteria</taxon>
        <taxon>Bacillati</taxon>
        <taxon>Actinomycetota</taxon>
        <taxon>Actinomycetes</taxon>
        <taxon>Micrococcales</taxon>
        <taxon>Brevibacteriaceae</taxon>
        <taxon>Brevibacterium</taxon>
    </lineage>
</organism>
<accession>A0ABV5WYA9</accession>
<keyword evidence="3 7" id="KW-0547">Nucleotide-binding</keyword>
<name>A0ABV5WYA9_9MICO</name>
<dbReference type="NCBIfam" id="TIGR03686">
    <property type="entry name" value="pupylate_PafA"/>
    <property type="match status" value="1"/>
</dbReference>
<dbReference type="RefSeq" id="WP_376838120.1">
    <property type="nucleotide sequence ID" value="NZ_JBHMAU010000018.1"/>
</dbReference>
<comment type="catalytic activity">
    <reaction evidence="7">
        <text>ATP + [prokaryotic ubiquitin-like protein]-L-glutamate + [protein]-L-lysine = ADP + phosphate + N(6)-([prokaryotic ubiquitin-like protein]-gamma-L-glutamyl)-[protein]-L-lysine.</text>
        <dbReference type="EC" id="6.3.1.19"/>
    </reaction>
</comment>
<feature type="binding site" evidence="7">
    <location>
        <position position="449"/>
    </location>
    <ligand>
        <name>ATP</name>
        <dbReference type="ChEBI" id="CHEBI:30616"/>
    </ligand>
</feature>
<proteinExistence type="inferred from homology"/>
<feature type="binding site" evidence="7">
    <location>
        <position position="53"/>
    </location>
    <ligand>
        <name>ATP</name>
        <dbReference type="ChEBI" id="CHEBI:30616"/>
    </ligand>
</feature>
<sequence>MVKRIFGLETEYGLAFTQGTSRRVGPEEIARYLFRPVVEWGRSSNVFLPNGARLYLDVGSHPEFATAECDALPDLLAQDAAGDQIMVELLTKAQQALEDDGIDGRAHLVRNNVDSAGNSYGSHENYLIRRSIDFTHLTSVLLPFLVARQLLVGAGAIIPAKVTTELKPADSNRANPHAPARAPEVAPGQLQFGLSARSDVMWEGVSSATTRSRPIINARDEPHADAEKYRRLHVIVGDSSMSQTTTELKVGSTGLVLDLIETGVPVEDLSLRNPIRDIRRIARDLTGRTELELASGQTRTTLELLGIYLGRAARLVDKGDHSLGDDGTAARVIDRWQRMLTAVETGDFAPVAGEIDWVIKRQLFDRYLSRGQLELSDPRIARLDFAYHDLTPQTSVFKQFEAKGAAARAVSDTAVQTARHQPPATTRAHLRGRFVAAAQGARKDFTVDWVHLRINDQLQRAIVLKDPFAAHSEQAETLIDGLDAEPADFVV</sequence>
<protein>
    <recommendedName>
        <fullName evidence="7 8">Pup--protein ligase</fullName>
        <ecNumber evidence="7 8">6.3.1.19</ecNumber>
    </recommendedName>
    <alternativeName>
        <fullName evidence="7">Proteasome accessory factor A</fullName>
    </alternativeName>
    <alternativeName>
        <fullName evidence="7">Pup-conjugating enzyme</fullName>
    </alternativeName>
</protein>
<keyword evidence="5 7" id="KW-0067">ATP-binding</keyword>
<evidence type="ECO:0000256" key="2">
    <source>
        <dbReference type="ARBA" id="ARBA00022723"/>
    </source>
</evidence>
<dbReference type="InterPro" id="IPR004347">
    <property type="entry name" value="Pup_ligase/deamidase"/>
</dbReference>
<keyword evidence="1 7" id="KW-0436">Ligase</keyword>
<dbReference type="InterPro" id="IPR022279">
    <property type="entry name" value="Pup_ligase"/>
</dbReference>
<dbReference type="GO" id="GO:0016874">
    <property type="term" value="F:ligase activity"/>
    <property type="evidence" value="ECO:0007669"/>
    <property type="project" value="UniProtKB-KW"/>
</dbReference>
<dbReference type="Pfam" id="PF03136">
    <property type="entry name" value="Pup_ligase"/>
    <property type="match status" value="1"/>
</dbReference>
<comment type="function">
    <text evidence="7">Catalyzes the covalent attachment of the prokaryotic ubiquitin-like protein modifier Pup to the proteasomal substrate proteins, thereby targeting them for proteasomal degradation. This tagging system is termed pupylation. The ligation reaction involves the side-chain carboxylate of the C-terminal glutamate of Pup and the side-chain amino group of a substrate lysine.</text>
</comment>
<dbReference type="PANTHER" id="PTHR42307:SF3">
    <property type="entry name" value="PUP--PROTEIN LIGASE"/>
    <property type="match status" value="1"/>
</dbReference>
<evidence type="ECO:0000256" key="4">
    <source>
        <dbReference type="ARBA" id="ARBA00022786"/>
    </source>
</evidence>
<evidence type="ECO:0000256" key="3">
    <source>
        <dbReference type="ARBA" id="ARBA00022741"/>
    </source>
</evidence>
<dbReference type="PANTHER" id="PTHR42307">
    <property type="entry name" value="PUP DEAMIDASE/DEPUPYLASE"/>
    <property type="match status" value="1"/>
</dbReference>
<keyword evidence="6 7" id="KW-0460">Magnesium</keyword>
<keyword evidence="4 7" id="KW-0833">Ubl conjugation pathway</keyword>
<feature type="binding site" evidence="7">
    <location>
        <position position="63"/>
    </location>
    <ligand>
        <name>Mg(2+)</name>
        <dbReference type="ChEBI" id="CHEBI:18420"/>
    </ligand>
</feature>
<evidence type="ECO:0000313" key="10">
    <source>
        <dbReference type="Proteomes" id="UP001589707"/>
    </source>
</evidence>
<feature type="binding site" evidence="7">
    <location>
        <position position="66"/>
    </location>
    <ligand>
        <name>ATP</name>
        <dbReference type="ChEBI" id="CHEBI:30616"/>
    </ligand>
</feature>
<dbReference type="HAMAP" id="MF_02111">
    <property type="entry name" value="Pup_ligase"/>
    <property type="match status" value="1"/>
</dbReference>
<comment type="caution">
    <text evidence="9">The sequence shown here is derived from an EMBL/GenBank/DDBJ whole genome shotgun (WGS) entry which is preliminary data.</text>
</comment>
<dbReference type="EC" id="6.3.1.19" evidence="7 8"/>
<evidence type="ECO:0000256" key="5">
    <source>
        <dbReference type="ARBA" id="ARBA00022840"/>
    </source>
</evidence>
<dbReference type="Proteomes" id="UP001589707">
    <property type="component" value="Unassembled WGS sequence"/>
</dbReference>
<comment type="pathway">
    <text evidence="7">Protein degradation; proteasomal Pup-dependent pathway.</text>
</comment>
<evidence type="ECO:0000256" key="6">
    <source>
        <dbReference type="ARBA" id="ARBA00022842"/>
    </source>
</evidence>
<keyword evidence="2 7" id="KW-0479">Metal-binding</keyword>
<evidence type="ECO:0000256" key="8">
    <source>
        <dbReference type="NCBIfam" id="TIGR03686"/>
    </source>
</evidence>
<comment type="pathway">
    <text evidence="7">Protein modification; protein pupylation.</text>
</comment>
<feature type="binding site" evidence="7">
    <location>
        <position position="9"/>
    </location>
    <ligand>
        <name>Mg(2+)</name>
        <dbReference type="ChEBI" id="CHEBI:18420"/>
    </ligand>
</feature>
<dbReference type="EMBL" id="JBHMAU010000018">
    <property type="protein sequence ID" value="MFB9775182.1"/>
    <property type="molecule type" value="Genomic_DNA"/>
</dbReference>
<evidence type="ECO:0000256" key="7">
    <source>
        <dbReference type="HAMAP-Rule" id="MF_02111"/>
    </source>
</evidence>
<reference evidence="9 10" key="1">
    <citation type="submission" date="2024-09" db="EMBL/GenBank/DDBJ databases">
        <authorList>
            <person name="Sun Q."/>
            <person name="Mori K."/>
        </authorList>
    </citation>
    <scope>NUCLEOTIDE SEQUENCE [LARGE SCALE GENOMIC DNA]</scope>
    <source>
        <strain evidence="9 10">JCM 11683</strain>
    </source>
</reference>
<evidence type="ECO:0000256" key="1">
    <source>
        <dbReference type="ARBA" id="ARBA00022598"/>
    </source>
</evidence>
<feature type="active site" description="Proton acceptor" evidence="7">
    <location>
        <position position="57"/>
    </location>
</feature>
<gene>
    <name evidence="7 9" type="primary">pafA</name>
    <name evidence="9" type="ORF">ACFFN1_01925</name>
</gene>
<evidence type="ECO:0000313" key="9">
    <source>
        <dbReference type="EMBL" id="MFB9775182.1"/>
    </source>
</evidence>
<feature type="binding site" evidence="7">
    <location>
        <position position="55"/>
    </location>
    <ligand>
        <name>Mg(2+)</name>
        <dbReference type="ChEBI" id="CHEBI:18420"/>
    </ligand>
</feature>
<comment type="miscellaneous">
    <text evidence="7">The reaction mechanism probably proceeds via the activation of Pup by phosphorylation of its C-terminal glutamate, which is then subject to nucleophilic attack by the substrate lysine, resulting in an isopeptide bond and the release of phosphate as a good leaving group.</text>
</comment>